<evidence type="ECO:0000256" key="2">
    <source>
        <dbReference type="ARBA" id="ARBA00022692"/>
    </source>
</evidence>
<dbReference type="PANTHER" id="PTHR38480:SF1">
    <property type="entry name" value="SLR0254 PROTEIN"/>
    <property type="match status" value="1"/>
</dbReference>
<organism evidence="7 8">
    <name type="scientific">Zunongwangia mangrovi</name>
    <dbReference type="NCBI Taxonomy" id="1334022"/>
    <lineage>
        <taxon>Bacteria</taxon>
        <taxon>Pseudomonadati</taxon>
        <taxon>Bacteroidota</taxon>
        <taxon>Flavobacteriia</taxon>
        <taxon>Flavobacteriales</taxon>
        <taxon>Flavobacteriaceae</taxon>
        <taxon>Zunongwangia</taxon>
    </lineage>
</organism>
<dbReference type="EMBL" id="FOKV01000001">
    <property type="protein sequence ID" value="SFB73500.1"/>
    <property type="molecule type" value="Genomic_DNA"/>
</dbReference>
<feature type="domain" description="RDD" evidence="6">
    <location>
        <begin position="15"/>
        <end position="139"/>
    </location>
</feature>
<keyword evidence="4 5" id="KW-0472">Membrane</keyword>
<dbReference type="OrthoDB" id="200257at2"/>
<name>A0A1I1DL99_9FLAO</name>
<evidence type="ECO:0000256" key="5">
    <source>
        <dbReference type="SAM" id="Phobius"/>
    </source>
</evidence>
<evidence type="ECO:0000256" key="3">
    <source>
        <dbReference type="ARBA" id="ARBA00022989"/>
    </source>
</evidence>
<proteinExistence type="predicted"/>
<feature type="transmembrane region" description="Helical" evidence="5">
    <location>
        <begin position="60"/>
        <end position="85"/>
    </location>
</feature>
<evidence type="ECO:0000256" key="4">
    <source>
        <dbReference type="ARBA" id="ARBA00023136"/>
    </source>
</evidence>
<evidence type="ECO:0000313" key="7">
    <source>
        <dbReference type="EMBL" id="SFB73500.1"/>
    </source>
</evidence>
<evidence type="ECO:0000256" key="1">
    <source>
        <dbReference type="ARBA" id="ARBA00004141"/>
    </source>
</evidence>
<sequence>MQDLDSFEEPKPKYIVRRYLAGFIDYSIVYFITFLLVFILGTPDDEYTYHLNGLPALIPVLFWFLFIVCLETWFGATVGNTIVQLKPVTFSGYSKKISFGQSFKRHLLDPIDMFLFGVIGIVIIKTSDKNQRLGDIWAKTTVTKY</sequence>
<dbReference type="GO" id="GO:0016020">
    <property type="term" value="C:membrane"/>
    <property type="evidence" value="ECO:0007669"/>
    <property type="project" value="UniProtKB-SubCell"/>
</dbReference>
<evidence type="ECO:0000313" key="8">
    <source>
        <dbReference type="Proteomes" id="UP000199438"/>
    </source>
</evidence>
<dbReference type="RefSeq" id="WP_092539653.1">
    <property type="nucleotide sequence ID" value="NZ_FOKV01000001.1"/>
</dbReference>
<protein>
    <submittedName>
        <fullName evidence="7">Uncharacterized membrane protein YckC, RDD family</fullName>
    </submittedName>
</protein>
<evidence type="ECO:0000259" key="6">
    <source>
        <dbReference type="Pfam" id="PF06271"/>
    </source>
</evidence>
<accession>A0A1I1DL99</accession>
<dbReference type="InterPro" id="IPR010432">
    <property type="entry name" value="RDD"/>
</dbReference>
<dbReference type="PANTHER" id="PTHR38480">
    <property type="entry name" value="SLR0254 PROTEIN"/>
    <property type="match status" value="1"/>
</dbReference>
<dbReference type="STRING" id="1334022.SAMN04487907_101329"/>
<keyword evidence="3 5" id="KW-1133">Transmembrane helix</keyword>
<keyword evidence="2 5" id="KW-0812">Transmembrane</keyword>
<dbReference type="Pfam" id="PF06271">
    <property type="entry name" value="RDD"/>
    <property type="match status" value="1"/>
</dbReference>
<gene>
    <name evidence="7" type="ORF">SAMN04487907_101329</name>
</gene>
<dbReference type="Proteomes" id="UP000199438">
    <property type="component" value="Unassembled WGS sequence"/>
</dbReference>
<feature type="transmembrane region" description="Helical" evidence="5">
    <location>
        <begin position="20"/>
        <end position="40"/>
    </location>
</feature>
<keyword evidence="8" id="KW-1185">Reference proteome</keyword>
<comment type="subcellular location">
    <subcellularLocation>
        <location evidence="1">Membrane</location>
        <topology evidence="1">Multi-pass membrane protein</topology>
    </subcellularLocation>
</comment>
<reference evidence="8" key="1">
    <citation type="submission" date="2016-10" db="EMBL/GenBank/DDBJ databases">
        <authorList>
            <person name="Varghese N."/>
            <person name="Submissions S."/>
        </authorList>
    </citation>
    <scope>NUCLEOTIDE SEQUENCE [LARGE SCALE GENOMIC DNA]</scope>
    <source>
        <strain evidence="8">DSM 24499</strain>
    </source>
</reference>
<dbReference type="AlphaFoldDB" id="A0A1I1DL99"/>